<dbReference type="InterPro" id="IPR005271">
    <property type="entry name" value="CmoA"/>
</dbReference>
<feature type="binding site" evidence="3 4">
    <location>
        <begin position="67"/>
        <end position="69"/>
    </location>
    <ligand>
        <name>S-adenosyl-L-methionine</name>
        <dbReference type="ChEBI" id="CHEBI:59789"/>
    </ligand>
</feature>
<dbReference type="Proteomes" id="UP000294418">
    <property type="component" value="Chromosome"/>
</dbReference>
<reference evidence="6 7" key="1">
    <citation type="submission" date="2019-02" db="EMBL/GenBank/DDBJ databases">
        <authorList>
            <person name="Manzano-Marin A."/>
            <person name="Manzano-Marin A."/>
        </authorList>
    </citation>
    <scope>NUCLEOTIDE SEQUENCE [LARGE SCALE GENOMIC DNA]</scope>
    <source>
        <strain evidence="6 7">ErCilaricifoliae</strain>
    </source>
</reference>
<dbReference type="PANTHER" id="PTHR43861:SF2">
    <property type="entry name" value="CARBOXY-S-ADENOSYL-L-METHIONINE SYNTHASE"/>
    <property type="match status" value="1"/>
</dbReference>
<dbReference type="InterPro" id="IPR029063">
    <property type="entry name" value="SAM-dependent_MTases_sf"/>
</dbReference>
<dbReference type="InterPro" id="IPR041698">
    <property type="entry name" value="Methyltransf_25"/>
</dbReference>
<gene>
    <name evidence="3 6" type="primary">cmoA</name>
    <name evidence="6" type="ORF">ERCILAFE3058_495</name>
</gene>
<feature type="binding site" evidence="3 4">
    <location>
        <position position="136"/>
    </location>
    <ligand>
        <name>S-adenosyl-L-methionine</name>
        <dbReference type="ChEBI" id="CHEBI:59789"/>
    </ligand>
</feature>
<protein>
    <recommendedName>
        <fullName evidence="3">Carboxy-S-adenosyl-L-methionine synthase</fullName>
        <shortName evidence="3">Cx-SAM synthase</shortName>
        <ecNumber evidence="3">2.1.3.-</ecNumber>
    </recommendedName>
</protein>
<feature type="binding site" evidence="3 4">
    <location>
        <position position="42"/>
    </location>
    <ligand>
        <name>S-adenosyl-L-methionine</name>
        <dbReference type="ChEBI" id="CHEBI:59789"/>
    </ligand>
</feature>
<dbReference type="Gene3D" id="3.40.50.150">
    <property type="entry name" value="Vaccinia Virus protein VP39"/>
    <property type="match status" value="1"/>
</dbReference>
<dbReference type="NCBIfam" id="TIGR00740">
    <property type="entry name" value="carboxy-S-adenosyl-L-methionine synthase CmoA"/>
    <property type="match status" value="1"/>
</dbReference>
<dbReference type="GO" id="GO:1904047">
    <property type="term" value="F:S-adenosyl-L-methionine binding"/>
    <property type="evidence" value="ECO:0007669"/>
    <property type="project" value="UniProtKB-UniRule"/>
</dbReference>
<dbReference type="PIRSF" id="PIRSF006325">
    <property type="entry name" value="MeTrfase_bac"/>
    <property type="match status" value="1"/>
</dbReference>
<evidence type="ECO:0000256" key="3">
    <source>
        <dbReference type="HAMAP-Rule" id="MF_01589"/>
    </source>
</evidence>
<dbReference type="EMBL" id="LR217720">
    <property type="protein sequence ID" value="VFP84407.1"/>
    <property type="molecule type" value="Genomic_DNA"/>
</dbReference>
<feature type="domain" description="Methyltransferase" evidence="5">
    <location>
        <begin position="63"/>
        <end position="162"/>
    </location>
</feature>
<sequence length="246" mass="28238">MMMMSKCDTLFSELILEPKDWVFDKRVVDVFPDMIQRSIPGYNNLISMIGVLAKKCVKSNSQVYDLGCSVGTTTLEIYKNITVKGCKIIAIDNSSAMVECLRHGVKSCISSDILVEVFEEDIRRISIKNASLVILNFTLQFVDPKERQQLINTIWQGLNAEGVLVLSEKFRYLDSNIEALLVNMHDSFKRQNGYSDIEIEQKRRMLAKVMLIDTPEMHIERLQTAGFKHYTLWFQYFNFGSVVAVK</sequence>
<keyword evidence="1 3" id="KW-0808">Transferase</keyword>
<name>A0A451DD56_9GAMM</name>
<dbReference type="Pfam" id="PF13649">
    <property type="entry name" value="Methyltransf_25"/>
    <property type="match status" value="1"/>
</dbReference>
<evidence type="ECO:0000259" key="5">
    <source>
        <dbReference type="Pfam" id="PF13649"/>
    </source>
</evidence>
<feature type="binding site" evidence="3">
    <location>
        <position position="203"/>
    </location>
    <ligand>
        <name>S-adenosyl-L-methionine</name>
        <dbReference type="ChEBI" id="CHEBI:59789"/>
    </ligand>
</feature>
<evidence type="ECO:0000313" key="7">
    <source>
        <dbReference type="Proteomes" id="UP000294418"/>
    </source>
</evidence>
<dbReference type="GO" id="GO:0016743">
    <property type="term" value="F:carboxyl- or carbamoyltransferase activity"/>
    <property type="evidence" value="ECO:0007669"/>
    <property type="project" value="UniProtKB-UniRule"/>
</dbReference>
<comment type="catalytic activity">
    <reaction evidence="3">
        <text>prephenate + S-adenosyl-L-methionine = carboxy-S-adenosyl-L-methionine + 3-phenylpyruvate + H2O</text>
        <dbReference type="Rhea" id="RHEA:51692"/>
        <dbReference type="ChEBI" id="CHEBI:15377"/>
        <dbReference type="ChEBI" id="CHEBI:18005"/>
        <dbReference type="ChEBI" id="CHEBI:29934"/>
        <dbReference type="ChEBI" id="CHEBI:59789"/>
        <dbReference type="ChEBI" id="CHEBI:134278"/>
    </reaction>
</comment>
<dbReference type="PANTHER" id="PTHR43861">
    <property type="entry name" value="TRANS-ACONITATE 2-METHYLTRANSFERASE-RELATED"/>
    <property type="match status" value="1"/>
</dbReference>
<comment type="subunit">
    <text evidence="3">Homodimer.</text>
</comment>
<dbReference type="HAMAP" id="MF_01589">
    <property type="entry name" value="Cx_SAM_synthase"/>
    <property type="match status" value="1"/>
</dbReference>
<evidence type="ECO:0000256" key="4">
    <source>
        <dbReference type="PIRSR" id="PIRSR006325-1"/>
    </source>
</evidence>
<dbReference type="GO" id="GO:0002098">
    <property type="term" value="P:tRNA wobble uridine modification"/>
    <property type="evidence" value="ECO:0007669"/>
    <property type="project" value="InterPro"/>
</dbReference>
<dbReference type="CDD" id="cd02440">
    <property type="entry name" value="AdoMet_MTases"/>
    <property type="match status" value="1"/>
</dbReference>
<dbReference type="AlphaFoldDB" id="A0A451DD56"/>
<evidence type="ECO:0000256" key="2">
    <source>
        <dbReference type="ARBA" id="ARBA00022691"/>
    </source>
</evidence>
<proteinExistence type="inferred from homology"/>
<evidence type="ECO:0000256" key="1">
    <source>
        <dbReference type="ARBA" id="ARBA00022679"/>
    </source>
</evidence>
<accession>A0A451DD56</accession>
<organism evidence="6 7">
    <name type="scientific">Candidatus Erwinia haradaeae</name>
    <dbReference type="NCBI Taxonomy" id="1922217"/>
    <lineage>
        <taxon>Bacteria</taxon>
        <taxon>Pseudomonadati</taxon>
        <taxon>Pseudomonadota</taxon>
        <taxon>Gammaproteobacteria</taxon>
        <taxon>Enterobacterales</taxon>
        <taxon>Erwiniaceae</taxon>
        <taxon>Erwinia</taxon>
    </lineage>
</organism>
<comment type="function">
    <text evidence="3">Catalyzes the conversion of S-adenosyl-L-methionine (SAM) to carboxy-S-adenosyl-L-methionine (Cx-SAM).</text>
</comment>
<dbReference type="NCBIfam" id="NF011995">
    <property type="entry name" value="PRK15451.1"/>
    <property type="match status" value="1"/>
</dbReference>
<dbReference type="SUPFAM" id="SSF53335">
    <property type="entry name" value="S-adenosyl-L-methionine-dependent methyltransferases"/>
    <property type="match status" value="1"/>
</dbReference>
<evidence type="ECO:0000313" key="6">
    <source>
        <dbReference type="EMBL" id="VFP84407.1"/>
    </source>
</evidence>
<keyword evidence="2 3" id="KW-0949">S-adenosyl-L-methionine</keyword>
<feature type="binding site" evidence="3 4">
    <location>
        <begin position="92"/>
        <end position="93"/>
    </location>
    <ligand>
        <name>S-adenosyl-L-methionine</name>
        <dbReference type="ChEBI" id="CHEBI:59789"/>
    </ligand>
</feature>
<feature type="binding site" evidence="3 4">
    <location>
        <begin position="121"/>
        <end position="122"/>
    </location>
    <ligand>
        <name>S-adenosyl-L-methionine</name>
        <dbReference type="ChEBI" id="CHEBI:59789"/>
    </ligand>
</feature>
<dbReference type="EC" id="2.1.3.-" evidence="3"/>
<comment type="similarity">
    <text evidence="3">Belongs to the class I-like SAM-binding methyltransferase superfamily. Cx-SAM synthase family.</text>
</comment>